<evidence type="ECO:0000259" key="2">
    <source>
        <dbReference type="Pfam" id="PF13166"/>
    </source>
</evidence>
<organism evidence="3 4">
    <name type="scientific">Kocuria rosea</name>
    <name type="common">Deinococcus erythromyxa</name>
    <name type="synonym">Micrococcus rubens</name>
    <dbReference type="NCBI Taxonomy" id="1275"/>
    <lineage>
        <taxon>Bacteria</taxon>
        <taxon>Bacillati</taxon>
        <taxon>Actinomycetota</taxon>
        <taxon>Actinomycetes</taxon>
        <taxon>Micrococcales</taxon>
        <taxon>Micrococcaceae</taxon>
        <taxon>Kocuria</taxon>
    </lineage>
</organism>
<dbReference type="SUPFAM" id="SSF52540">
    <property type="entry name" value="P-loop containing nucleoside triphosphate hydrolases"/>
    <property type="match status" value="1"/>
</dbReference>
<proteinExistence type="predicted"/>
<gene>
    <name evidence="3" type="ORF">E2R59_00375</name>
</gene>
<accession>A0A4R5YMH9</accession>
<dbReference type="Proteomes" id="UP000295163">
    <property type="component" value="Unassembled WGS sequence"/>
</dbReference>
<comment type="caution">
    <text evidence="3">The sequence shown here is derived from an EMBL/GenBank/DDBJ whole genome shotgun (WGS) entry which is preliminary data.</text>
</comment>
<feature type="coiled-coil region" evidence="1">
    <location>
        <begin position="123"/>
        <end position="161"/>
    </location>
</feature>
<reference evidence="3 4" key="1">
    <citation type="submission" date="2019-03" db="EMBL/GenBank/DDBJ databases">
        <title>Genome Sequencing and Assembly of Various Microbes Isolated from Partially Reclaimed Soil and Acid Mine Drainage (AMD) Site.</title>
        <authorList>
            <person name="Steinbock B."/>
            <person name="Bechtold R."/>
            <person name="Sevigny J.L."/>
            <person name="Thomas D."/>
            <person name="Cuthill L.R."/>
            <person name="Aveiro Johannsen E.J."/>
            <person name="Thomas K."/>
            <person name="Ghosh A."/>
        </authorList>
    </citation>
    <scope>NUCLEOTIDE SEQUENCE [LARGE SCALE GENOMIC DNA]</scope>
    <source>
        <strain evidence="3 4">S-A3</strain>
    </source>
</reference>
<evidence type="ECO:0000313" key="3">
    <source>
        <dbReference type="EMBL" id="TDL46516.1"/>
    </source>
</evidence>
<dbReference type="AlphaFoldDB" id="A0A4R5YMH9"/>
<keyword evidence="1" id="KW-0175">Coiled coil</keyword>
<evidence type="ECO:0000256" key="1">
    <source>
        <dbReference type="SAM" id="Coils"/>
    </source>
</evidence>
<dbReference type="EMBL" id="SMZT01000001">
    <property type="protein sequence ID" value="TDL46516.1"/>
    <property type="molecule type" value="Genomic_DNA"/>
</dbReference>
<dbReference type="Gene3D" id="3.40.50.300">
    <property type="entry name" value="P-loop containing nucleotide triphosphate hydrolases"/>
    <property type="match status" value="1"/>
</dbReference>
<sequence>MAGSVWRSHVRGHGIVEEDFVIREIKLAGTHCFDPDSVLGDLTKVNYVFGPNGSGKTTISAGLADFSTDPAAARALDVQWEASHQTIKVYNRNYMRKAFTSVDGEEPGVFLLGEEDGAAYQQIQDISAQKAKADQRADSAQAQLDQRLKEAEKLRSDLADNVWNKRSVIPQGLQQHMPGLRGRKEACLEKVLAAAEAHSERGVDDLEALAKKAEVAFYGSVQVRNPYPEAPALSWDETALEESLDTPIVGSADLPLMDLMRRLGHSDWVHQGLVHFKSEANTDGLCPFCQQSPPASLAEQLAEVFDDSYKEKTAEIEEFRQAITQAIVSLDAYKETYARNLSTDVDDEDIDGAFHVLSLGLQAAKTSVEQKILKPSDKIAFTSVKVDYDTLQTVVRKANLAIEETNKIVRNRHGQREIIVEEAWREFAHGHLNDLLTTFSTQRGRAVHGVKGLRASIEKHRGYSATHDVELKKLQSKTVSSAKTIDDINKLLELSQFHSFKLAKAQAQEDGYRLIRDDNQPADVDSLSEGERTFITFLYFFHWLSGVKQDNESDKVVAVIDDPISSLDGDIMFVISALTRMLIDETKAGIHKRVDQVILLTHNTRFHNEVSYQHKGALAPAVKYYRIRKHAPKPNVVEYCGQKNPIRTAYQELWDEVQTACTHPTDQMPWLPNVMRRILESYFATLGGMTNLYELGEDLAPADRALHNALIAWSHSGSHTIMDDEAFAQHSAPSNRWLEAFQRIFTTTADGAHRGHYDMMMDRAQAYVIKPIAVAPNGTGTAPTYL</sequence>
<dbReference type="InterPro" id="IPR026866">
    <property type="entry name" value="CR006_AAA"/>
</dbReference>
<name>A0A4R5YMH9_KOCRO</name>
<evidence type="ECO:0000313" key="4">
    <source>
        <dbReference type="Proteomes" id="UP000295163"/>
    </source>
</evidence>
<protein>
    <recommendedName>
        <fullName evidence="2">Protein CR006 P-loop domain-containing protein</fullName>
    </recommendedName>
</protein>
<feature type="domain" description="Protein CR006 P-loop" evidence="2">
    <location>
        <begin position="36"/>
        <end position="745"/>
    </location>
</feature>
<dbReference type="Pfam" id="PF13166">
    <property type="entry name" value="AAA_13"/>
    <property type="match status" value="1"/>
</dbReference>
<dbReference type="InterPro" id="IPR027417">
    <property type="entry name" value="P-loop_NTPase"/>
</dbReference>